<evidence type="ECO:0000313" key="2">
    <source>
        <dbReference type="Proteomes" id="UP000078287"/>
    </source>
</evidence>
<keyword evidence="2" id="KW-1185">Reference proteome</keyword>
<reference evidence="1 2" key="1">
    <citation type="submission" date="2016-04" db="EMBL/GenBank/DDBJ databases">
        <title>Chloroflexus islandicus sp. nov., a thermophilic filamentous anoxygenic phototrophic bacterium from geyser Strokkur (Iceland).</title>
        <authorList>
            <person name="Gaisin V.A."/>
            <person name="Kalashnikov A.M."/>
            <person name="Sukhacheva M.V."/>
            <person name="Grouzdev D.S."/>
            <person name="Ivanov T.M."/>
            <person name="Kuznetsov B."/>
            <person name="Gorlenko V.M."/>
        </authorList>
    </citation>
    <scope>NUCLEOTIDE SEQUENCE [LARGE SCALE GENOMIC DNA]</scope>
    <source>
        <strain evidence="2">isl-2</strain>
    </source>
</reference>
<dbReference type="RefSeq" id="WP_066784746.1">
    <property type="nucleotide sequence ID" value="NZ_LWQS01000039.1"/>
</dbReference>
<evidence type="ECO:0000313" key="1">
    <source>
        <dbReference type="EMBL" id="OAN47083.1"/>
    </source>
</evidence>
<proteinExistence type="predicted"/>
<accession>A0A178MET4</accession>
<comment type="caution">
    <text evidence="1">The sequence shown here is derived from an EMBL/GenBank/DDBJ whole genome shotgun (WGS) entry which is preliminary data.</text>
</comment>
<organism evidence="1 2">
    <name type="scientific">Chloroflexus islandicus</name>
    <dbReference type="NCBI Taxonomy" id="1707952"/>
    <lineage>
        <taxon>Bacteria</taxon>
        <taxon>Bacillati</taxon>
        <taxon>Chloroflexota</taxon>
        <taxon>Chloroflexia</taxon>
        <taxon>Chloroflexales</taxon>
        <taxon>Chloroflexineae</taxon>
        <taxon>Chloroflexaceae</taxon>
        <taxon>Chloroflexus</taxon>
    </lineage>
</organism>
<protein>
    <submittedName>
        <fullName evidence="1">Uncharacterized protein</fullName>
    </submittedName>
</protein>
<sequence>MDALTWPADDELCALLRRYYQGDAGLWPEIIARVEQELRMRQLPPLPRHVRFRRIGDGYVVVVTPAGA</sequence>
<name>A0A178MET4_9CHLR</name>
<dbReference type="Proteomes" id="UP000078287">
    <property type="component" value="Unassembled WGS sequence"/>
</dbReference>
<dbReference type="OrthoDB" id="164917at2"/>
<gene>
    <name evidence="1" type="ORF">A6A03_10685</name>
</gene>
<dbReference type="AlphaFoldDB" id="A0A178MET4"/>
<dbReference type="EMBL" id="LWQS01000039">
    <property type="protein sequence ID" value="OAN47083.1"/>
    <property type="molecule type" value="Genomic_DNA"/>
</dbReference>
<dbReference type="STRING" id="1707952.A6A03_10685"/>